<feature type="domain" description="AprE-like long alpha-helical hairpin" evidence="5">
    <location>
        <begin position="149"/>
        <end position="330"/>
    </location>
</feature>
<dbReference type="InterPro" id="IPR058781">
    <property type="entry name" value="HH_AprE-like"/>
</dbReference>
<dbReference type="PANTHER" id="PTHR33619">
    <property type="entry name" value="POLYSACCHARIDE EXPORT PROTEIN GFCE-RELATED"/>
    <property type="match status" value="1"/>
</dbReference>
<evidence type="ECO:0000256" key="2">
    <source>
        <dbReference type="SAM" id="Coils"/>
    </source>
</evidence>
<evidence type="ECO:0000313" key="6">
    <source>
        <dbReference type="EMBL" id="SEK87960.1"/>
    </source>
</evidence>
<accession>A0A1H7KN70</accession>
<organism evidence="6 7">
    <name type="scientific">Roseovarius azorensis</name>
    <dbReference type="NCBI Taxonomy" id="1287727"/>
    <lineage>
        <taxon>Bacteria</taxon>
        <taxon>Pseudomonadati</taxon>
        <taxon>Pseudomonadota</taxon>
        <taxon>Alphaproteobacteria</taxon>
        <taxon>Rhodobacterales</taxon>
        <taxon>Roseobacteraceae</taxon>
        <taxon>Roseovarius</taxon>
    </lineage>
</organism>
<evidence type="ECO:0000259" key="3">
    <source>
        <dbReference type="Pfam" id="PF02563"/>
    </source>
</evidence>
<dbReference type="PANTHER" id="PTHR33619:SF3">
    <property type="entry name" value="POLYSACCHARIDE EXPORT PROTEIN GFCE-RELATED"/>
    <property type="match status" value="1"/>
</dbReference>
<dbReference type="Pfam" id="PF10531">
    <property type="entry name" value="SLBB"/>
    <property type="match status" value="1"/>
</dbReference>
<sequence>MLWLGQPATAQTQDMAVGMNDLLRVRAAIWNAAEGTVEELLTVSGSYTVGASGAISVPLVGGVQVAGLRPQEVASILQDAIIGYAGAGRTPRVAVDIEQYAMIYVAGEVETPDVYEYSPGLTVLKAVTRAGGIARAEPILGQERNFYLAQSAARVLRKELQFLEARRDRLAAEVARGEMTAARDNSDLPGVREFRAGEAAIFDARNDLFVQQLDFIDKAEAALNDAIDVLEKKLVTNNEQLQIGREELKREEDMVERGLVPRQRLFDRVRYVGEVESRVLDIERSILSTQQDLRDLEEERLLLEAKQAETAVTELQEVTIKIAQAEARLEGEYALMSAALGEEVTLESLHARSIGVPEFWITRNRDGGTRRFQAQNDTAIMPGDVIEVRYPDMAQEGLSENPAAFSAAGSVN</sequence>
<feature type="coiled-coil region" evidence="2">
    <location>
        <begin position="153"/>
        <end position="180"/>
    </location>
</feature>
<dbReference type="GO" id="GO:0015159">
    <property type="term" value="F:polysaccharide transmembrane transporter activity"/>
    <property type="evidence" value="ECO:0007669"/>
    <property type="project" value="InterPro"/>
</dbReference>
<evidence type="ECO:0000313" key="7">
    <source>
        <dbReference type="Proteomes" id="UP000199582"/>
    </source>
</evidence>
<dbReference type="Pfam" id="PF02563">
    <property type="entry name" value="Poly_export"/>
    <property type="match status" value="1"/>
</dbReference>
<dbReference type="Pfam" id="PF25994">
    <property type="entry name" value="HH_AprE"/>
    <property type="match status" value="1"/>
</dbReference>
<feature type="domain" description="Polysaccharide export protein N-terminal" evidence="3">
    <location>
        <begin position="10"/>
        <end position="97"/>
    </location>
</feature>
<dbReference type="Gene3D" id="3.30.1950.10">
    <property type="entry name" value="wza like domain"/>
    <property type="match status" value="1"/>
</dbReference>
<protein>
    <submittedName>
        <fullName evidence="6">SLBB domain-containing protein</fullName>
    </submittedName>
</protein>
<feature type="coiled-coil region" evidence="2">
    <location>
        <begin position="279"/>
        <end position="328"/>
    </location>
</feature>
<keyword evidence="2" id="KW-0175">Coiled coil</keyword>
<dbReference type="Gene3D" id="3.10.560.10">
    <property type="entry name" value="Outer membrane lipoprotein wza domain like"/>
    <property type="match status" value="1"/>
</dbReference>
<keyword evidence="1" id="KW-0732">Signal</keyword>
<name>A0A1H7KN70_9RHOB</name>
<feature type="domain" description="Soluble ligand binding" evidence="4">
    <location>
        <begin position="102"/>
        <end position="135"/>
    </location>
</feature>
<dbReference type="AlphaFoldDB" id="A0A1H7KN70"/>
<reference evidence="6 7" key="1">
    <citation type="submission" date="2016-10" db="EMBL/GenBank/DDBJ databases">
        <authorList>
            <person name="de Groot N.N."/>
        </authorList>
    </citation>
    <scope>NUCLEOTIDE SEQUENCE [LARGE SCALE GENOMIC DNA]</scope>
    <source>
        <strain evidence="6 7">DSM 100674</strain>
    </source>
</reference>
<dbReference type="InterPro" id="IPR019554">
    <property type="entry name" value="Soluble_ligand-bd"/>
</dbReference>
<dbReference type="Proteomes" id="UP000199582">
    <property type="component" value="Unassembled WGS sequence"/>
</dbReference>
<proteinExistence type="predicted"/>
<dbReference type="STRING" id="1287727.SAMN05443999_102456"/>
<evidence type="ECO:0000259" key="5">
    <source>
        <dbReference type="Pfam" id="PF25994"/>
    </source>
</evidence>
<dbReference type="EMBL" id="FOAG01000002">
    <property type="protein sequence ID" value="SEK87960.1"/>
    <property type="molecule type" value="Genomic_DNA"/>
</dbReference>
<evidence type="ECO:0000259" key="4">
    <source>
        <dbReference type="Pfam" id="PF10531"/>
    </source>
</evidence>
<gene>
    <name evidence="6" type="ORF">SAMN05443999_102456</name>
</gene>
<keyword evidence="7" id="KW-1185">Reference proteome</keyword>
<dbReference type="InterPro" id="IPR003715">
    <property type="entry name" value="Poly_export_N"/>
</dbReference>
<evidence type="ECO:0000256" key="1">
    <source>
        <dbReference type="ARBA" id="ARBA00022729"/>
    </source>
</evidence>
<dbReference type="InterPro" id="IPR049712">
    <property type="entry name" value="Poly_export"/>
</dbReference>